<reference evidence="2" key="1">
    <citation type="submission" date="2022-05" db="EMBL/GenBank/DDBJ databases">
        <authorList>
            <person name="Park J.-S."/>
        </authorList>
    </citation>
    <scope>NUCLEOTIDE SEQUENCE</scope>
    <source>
        <strain evidence="2">2012CJ34-3</strain>
    </source>
</reference>
<evidence type="ECO:0000313" key="2">
    <source>
        <dbReference type="EMBL" id="MCL6293612.1"/>
    </source>
</evidence>
<keyword evidence="3" id="KW-1185">Reference proteome</keyword>
<evidence type="ECO:0000313" key="3">
    <source>
        <dbReference type="Proteomes" id="UP001165381"/>
    </source>
</evidence>
<comment type="caution">
    <text evidence="2">The sequence shown here is derived from an EMBL/GenBank/DDBJ whole genome shotgun (WGS) entry which is preliminary data.</text>
</comment>
<organism evidence="2 3">
    <name type="scientific">Jejuia spongiicola</name>
    <dbReference type="NCBI Taxonomy" id="2942207"/>
    <lineage>
        <taxon>Bacteria</taxon>
        <taxon>Pseudomonadati</taxon>
        <taxon>Bacteroidota</taxon>
        <taxon>Flavobacteriia</taxon>
        <taxon>Flavobacteriales</taxon>
        <taxon>Flavobacteriaceae</taxon>
        <taxon>Jejuia</taxon>
    </lineage>
</organism>
<feature type="chain" id="PRO_5045366362" evidence="1">
    <location>
        <begin position="26"/>
        <end position="213"/>
    </location>
</feature>
<keyword evidence="1" id="KW-0732">Signal</keyword>
<dbReference type="Pfam" id="PF14064">
    <property type="entry name" value="HmuY"/>
    <property type="match status" value="1"/>
</dbReference>
<accession>A0ABT0Q9F7</accession>
<dbReference type="RefSeq" id="WP_249971742.1">
    <property type="nucleotide sequence ID" value="NZ_JAMFLZ010000001.1"/>
</dbReference>
<evidence type="ECO:0000256" key="1">
    <source>
        <dbReference type="SAM" id="SignalP"/>
    </source>
</evidence>
<proteinExistence type="predicted"/>
<name>A0ABT0Q9F7_9FLAO</name>
<dbReference type="EMBL" id="JAMFLZ010000001">
    <property type="protein sequence ID" value="MCL6293612.1"/>
    <property type="molecule type" value="Genomic_DNA"/>
</dbReference>
<protein>
    <submittedName>
        <fullName evidence="2">HmuY family protein</fullName>
    </submittedName>
</protein>
<gene>
    <name evidence="2" type="ORF">M3P09_01325</name>
</gene>
<dbReference type="CDD" id="cd12105">
    <property type="entry name" value="HmuY"/>
    <property type="match status" value="1"/>
</dbReference>
<dbReference type="InterPro" id="IPR025921">
    <property type="entry name" value="HmuY"/>
</dbReference>
<dbReference type="PROSITE" id="PS51257">
    <property type="entry name" value="PROKAR_LIPOPROTEIN"/>
    <property type="match status" value="1"/>
</dbReference>
<dbReference type="Proteomes" id="UP001165381">
    <property type="component" value="Unassembled WGS sequence"/>
</dbReference>
<sequence>MSKTIKTIQLLAIVALFIGFTSCSSDDDNSAPLLEVASETVSNLHAPQTGGQGQPVSGQFAKFNFETGKTTTSDTDWDIAFRGTSIIVNGGTTLGTTDEPNRTGEAAVYIANGTMASVTNVNTSLFTQDSDTRYAIPTGSGNGWYNYAGPPTHLITPIPGKVFVFKTRNGLYAKVEILSYYENAPTNPDAFTDATPYYTFNYVYQPNTGVTTF</sequence>
<feature type="signal peptide" evidence="1">
    <location>
        <begin position="1"/>
        <end position="25"/>
    </location>
</feature>